<dbReference type="Pfam" id="PF25593">
    <property type="entry name" value="GldD_lipo"/>
    <property type="match status" value="1"/>
</dbReference>
<evidence type="ECO:0000256" key="1">
    <source>
        <dbReference type="SAM" id="SignalP"/>
    </source>
</evidence>
<dbReference type="InterPro" id="IPR019850">
    <property type="entry name" value="GldD-like"/>
</dbReference>
<comment type="caution">
    <text evidence="2">The sequence shown here is derived from an EMBL/GenBank/DDBJ whole genome shotgun (WGS) entry which is preliminary data.</text>
</comment>
<dbReference type="NCBIfam" id="TIGR03512">
    <property type="entry name" value="GldD_lipo"/>
    <property type="match status" value="1"/>
</dbReference>
<proteinExistence type="predicted"/>
<gene>
    <name evidence="2" type="primary">gldD</name>
    <name evidence="2" type="ORF">EOJ36_10645</name>
</gene>
<evidence type="ECO:0000313" key="3">
    <source>
        <dbReference type="Proteomes" id="UP000282832"/>
    </source>
</evidence>
<name>A0A437PML3_9BACT</name>
<dbReference type="EMBL" id="SACY01000005">
    <property type="protein sequence ID" value="RVU23528.1"/>
    <property type="molecule type" value="Genomic_DNA"/>
</dbReference>
<dbReference type="PROSITE" id="PS51257">
    <property type="entry name" value="PROKAR_LIPOPROTEIN"/>
    <property type="match status" value="1"/>
</dbReference>
<accession>A0A437PML3</accession>
<reference evidence="2 3" key="1">
    <citation type="submission" date="2019-01" db="EMBL/GenBank/DDBJ databases">
        <authorList>
            <person name="Chen W.-M."/>
        </authorList>
    </citation>
    <scope>NUCLEOTIDE SEQUENCE [LARGE SCALE GENOMIC DNA]</scope>
    <source>
        <strain evidence="2 3">FSY-15</strain>
    </source>
</reference>
<protein>
    <submittedName>
        <fullName evidence="2">Gliding motility lipoprotein GldD</fullName>
    </submittedName>
</protein>
<dbReference type="RefSeq" id="WP_127805179.1">
    <property type="nucleotide sequence ID" value="NZ_SACY01000005.1"/>
</dbReference>
<organism evidence="2 3">
    <name type="scientific">Sandaracinomonas limnophila</name>
    <dbReference type="NCBI Taxonomy" id="1862386"/>
    <lineage>
        <taxon>Bacteria</taxon>
        <taxon>Pseudomonadati</taxon>
        <taxon>Bacteroidota</taxon>
        <taxon>Cytophagia</taxon>
        <taxon>Cytophagales</taxon>
        <taxon>Flectobacillaceae</taxon>
        <taxon>Sandaracinomonas</taxon>
    </lineage>
</organism>
<feature type="chain" id="PRO_5019385081" evidence="1">
    <location>
        <begin position="24"/>
        <end position="200"/>
    </location>
</feature>
<keyword evidence="2" id="KW-0449">Lipoprotein</keyword>
<sequence>MKRTKYFWALFFFLGLLMSCENAKKVDFAPRPKGYNKIIIPKAQYQELKGNYPYSFAYSKAAIILPDTVSWAEPYWIYIYYPQWKSFIQLTYKDLKMPKNQLKYLIDDAYKLAYKHQGKASNIQEYILTTRSGKKAGIFELDGEVATSFQFYTTDSTKHYLRGAVYVQTATDNDSLAPIIQFLKKDAVKLIETIQWKVEN</sequence>
<dbReference type="AlphaFoldDB" id="A0A437PML3"/>
<evidence type="ECO:0000313" key="2">
    <source>
        <dbReference type="EMBL" id="RVU23528.1"/>
    </source>
</evidence>
<dbReference type="Proteomes" id="UP000282832">
    <property type="component" value="Unassembled WGS sequence"/>
</dbReference>
<keyword evidence="3" id="KW-1185">Reference proteome</keyword>
<feature type="signal peptide" evidence="1">
    <location>
        <begin position="1"/>
        <end position="23"/>
    </location>
</feature>
<keyword evidence="1" id="KW-0732">Signal</keyword>
<dbReference type="OrthoDB" id="679501at2"/>